<dbReference type="CDD" id="cd10912">
    <property type="entry name" value="PIN_YacP-like"/>
    <property type="match status" value="1"/>
</dbReference>
<dbReference type="PATRIC" id="fig|755172.3.peg.371"/>
<organism evidence="1 2">
    <name type="scientific">Aedoeadaptatus coxii</name>
    <dbReference type="NCBI Taxonomy" id="755172"/>
    <lineage>
        <taxon>Bacteria</taxon>
        <taxon>Bacillati</taxon>
        <taxon>Bacillota</taxon>
        <taxon>Tissierellia</taxon>
        <taxon>Tissierellales</taxon>
        <taxon>Peptoniphilaceae</taxon>
        <taxon>Aedoeadaptatus</taxon>
    </lineage>
</organism>
<accession>A0A134AK34</accession>
<dbReference type="Pfam" id="PF05991">
    <property type="entry name" value="NYN_YacP"/>
    <property type="match status" value="1"/>
</dbReference>
<evidence type="ECO:0008006" key="3">
    <source>
        <dbReference type="Google" id="ProtNLM"/>
    </source>
</evidence>
<protein>
    <recommendedName>
        <fullName evidence="3">NYN domain-containing protein</fullName>
    </recommendedName>
</protein>
<dbReference type="RefSeq" id="WP_068366842.1">
    <property type="nucleotide sequence ID" value="NZ_CAIJCT010000016.1"/>
</dbReference>
<evidence type="ECO:0000313" key="2">
    <source>
        <dbReference type="Proteomes" id="UP000070442"/>
    </source>
</evidence>
<gene>
    <name evidence="1" type="ORF">HMPREF1863_00385</name>
</gene>
<dbReference type="InterPro" id="IPR010298">
    <property type="entry name" value="YacP-like"/>
</dbReference>
<dbReference type="PANTHER" id="PTHR34547">
    <property type="entry name" value="YACP-LIKE NYN DOMAIN PROTEIN"/>
    <property type="match status" value="1"/>
</dbReference>
<keyword evidence="2" id="KW-1185">Reference proteome</keyword>
<reference evidence="2" key="1">
    <citation type="submission" date="2016-01" db="EMBL/GenBank/DDBJ databases">
        <authorList>
            <person name="Mitreva M."/>
            <person name="Pepin K.H."/>
            <person name="Mihindukulasuriya K.A."/>
            <person name="Fulton R."/>
            <person name="Fronick C."/>
            <person name="O'Laughlin M."/>
            <person name="Miner T."/>
            <person name="Herter B."/>
            <person name="Rosa B.A."/>
            <person name="Cordes M."/>
            <person name="Tomlinson C."/>
            <person name="Wollam A."/>
            <person name="Palsikar V.B."/>
            <person name="Mardis E.R."/>
            <person name="Wilson R.K."/>
        </authorList>
    </citation>
    <scope>NUCLEOTIDE SEQUENCE [LARGE SCALE GENOMIC DNA]</scope>
    <source>
        <strain evidence="2">DNF00729</strain>
    </source>
</reference>
<comment type="caution">
    <text evidence="1">The sequence shown here is derived from an EMBL/GenBank/DDBJ whole genome shotgun (WGS) entry which is preliminary data.</text>
</comment>
<dbReference type="STRING" id="755172.HMPREF1863_00385"/>
<evidence type="ECO:0000313" key="1">
    <source>
        <dbReference type="EMBL" id="KXB68067.1"/>
    </source>
</evidence>
<dbReference type="PANTHER" id="PTHR34547:SF1">
    <property type="entry name" value="YACP-LIKE NYN DOMAIN PROTEIN"/>
    <property type="match status" value="1"/>
</dbReference>
<dbReference type="Proteomes" id="UP000070442">
    <property type="component" value="Unassembled WGS sequence"/>
</dbReference>
<name>A0A134AK34_9FIRM</name>
<dbReference type="OrthoDB" id="9792160at2"/>
<sequence>MASTRKYKRSQPYLFVDGYNVLNAWDLFQNMIDDRLEEARELLADILEEYAATEHVFVILVFDAYRVKGNSGSVMAGKHMDVVFTQETVTADRYIESEIASMGRMDDVSVATSDFVEQQIILARGGKRISARELEILVKNAKGRTRKTARNIRADKIFSTSLDEDNRKKLEKLKKELRE</sequence>
<proteinExistence type="predicted"/>
<dbReference type="AlphaFoldDB" id="A0A134AK34"/>
<dbReference type="EMBL" id="LSDG01000008">
    <property type="protein sequence ID" value="KXB68067.1"/>
    <property type="molecule type" value="Genomic_DNA"/>
</dbReference>